<feature type="compositionally biased region" description="Basic residues" evidence="2">
    <location>
        <begin position="234"/>
        <end position="244"/>
    </location>
</feature>
<evidence type="ECO:0000256" key="1">
    <source>
        <dbReference type="SAM" id="Coils"/>
    </source>
</evidence>
<reference evidence="3" key="1">
    <citation type="journal article" date="2023" name="Mol. Phylogenet. Evol.">
        <title>Genome-scale phylogeny and comparative genomics of the fungal order Sordariales.</title>
        <authorList>
            <person name="Hensen N."/>
            <person name="Bonometti L."/>
            <person name="Westerberg I."/>
            <person name="Brannstrom I.O."/>
            <person name="Guillou S."/>
            <person name="Cros-Aarteil S."/>
            <person name="Calhoun S."/>
            <person name="Haridas S."/>
            <person name="Kuo A."/>
            <person name="Mondo S."/>
            <person name="Pangilinan J."/>
            <person name="Riley R."/>
            <person name="LaButti K."/>
            <person name="Andreopoulos B."/>
            <person name="Lipzen A."/>
            <person name="Chen C."/>
            <person name="Yan M."/>
            <person name="Daum C."/>
            <person name="Ng V."/>
            <person name="Clum A."/>
            <person name="Steindorff A."/>
            <person name="Ohm R.A."/>
            <person name="Martin F."/>
            <person name="Silar P."/>
            <person name="Natvig D.O."/>
            <person name="Lalanne C."/>
            <person name="Gautier V."/>
            <person name="Ament-Velasquez S.L."/>
            <person name="Kruys A."/>
            <person name="Hutchinson M.I."/>
            <person name="Powell A.J."/>
            <person name="Barry K."/>
            <person name="Miller A.N."/>
            <person name="Grigoriev I.V."/>
            <person name="Debuchy R."/>
            <person name="Gladieux P."/>
            <person name="Hiltunen Thoren M."/>
            <person name="Johannesson H."/>
        </authorList>
    </citation>
    <scope>NUCLEOTIDE SEQUENCE</scope>
    <source>
        <strain evidence="3">PSN293</strain>
    </source>
</reference>
<evidence type="ECO:0000313" key="4">
    <source>
        <dbReference type="Proteomes" id="UP001301769"/>
    </source>
</evidence>
<comment type="caution">
    <text evidence="3">The sequence shown here is derived from an EMBL/GenBank/DDBJ whole genome shotgun (WGS) entry which is preliminary data.</text>
</comment>
<dbReference type="Proteomes" id="UP001301769">
    <property type="component" value="Unassembled WGS sequence"/>
</dbReference>
<keyword evidence="4" id="KW-1185">Reference proteome</keyword>
<protein>
    <submittedName>
        <fullName evidence="3">Uncharacterized protein</fullName>
    </submittedName>
</protein>
<name>A0AAN7BC86_9PEZI</name>
<dbReference type="AlphaFoldDB" id="A0AAN7BC86"/>
<gene>
    <name evidence="3" type="ORF">QBC37DRAFT_478744</name>
</gene>
<evidence type="ECO:0000313" key="3">
    <source>
        <dbReference type="EMBL" id="KAK4218633.1"/>
    </source>
</evidence>
<organism evidence="3 4">
    <name type="scientific">Rhypophila decipiens</name>
    <dbReference type="NCBI Taxonomy" id="261697"/>
    <lineage>
        <taxon>Eukaryota</taxon>
        <taxon>Fungi</taxon>
        <taxon>Dikarya</taxon>
        <taxon>Ascomycota</taxon>
        <taxon>Pezizomycotina</taxon>
        <taxon>Sordariomycetes</taxon>
        <taxon>Sordariomycetidae</taxon>
        <taxon>Sordariales</taxon>
        <taxon>Naviculisporaceae</taxon>
        <taxon>Rhypophila</taxon>
    </lineage>
</organism>
<feature type="coiled-coil region" evidence="1">
    <location>
        <begin position="245"/>
        <end position="272"/>
    </location>
</feature>
<proteinExistence type="predicted"/>
<feature type="region of interest" description="Disordered" evidence="2">
    <location>
        <begin position="193"/>
        <end position="244"/>
    </location>
</feature>
<dbReference type="EMBL" id="MU858052">
    <property type="protein sequence ID" value="KAK4218633.1"/>
    <property type="molecule type" value="Genomic_DNA"/>
</dbReference>
<keyword evidence="1" id="KW-0175">Coiled coil</keyword>
<evidence type="ECO:0000256" key="2">
    <source>
        <dbReference type="SAM" id="MobiDB-lite"/>
    </source>
</evidence>
<accession>A0AAN7BC86</accession>
<feature type="compositionally biased region" description="Low complexity" evidence="2">
    <location>
        <begin position="193"/>
        <end position="203"/>
    </location>
</feature>
<sequence length="279" mass="31244">MEHLLRQRYQLRDGEDFDFTPRGLRPVNAKPWNMSTTDLAKLDPAGVAALVSIAISMIPPEWPKSVKLLVKKIIDTMDLRRNLAAQQIYREQIYEKINTPKSAGKRPNAACVLAIVCATRANDQLVKQLKGALAEFDMDFLLDFTRVAFKYDGLFVYDANKGDEALHMIPMDLFNLGSTETGNVSIFHENCRLENSNNNNGEGRLSDVGGHSEDSPPPTGPDQSTTRENDATTPRKRGGAHLKKLSKVLGELSNMERRIAKLRKRLGKVYESERTRSAC</sequence>
<reference evidence="3" key="2">
    <citation type="submission" date="2023-05" db="EMBL/GenBank/DDBJ databases">
        <authorList>
            <consortium name="Lawrence Berkeley National Laboratory"/>
            <person name="Steindorff A."/>
            <person name="Hensen N."/>
            <person name="Bonometti L."/>
            <person name="Westerberg I."/>
            <person name="Brannstrom I.O."/>
            <person name="Guillou S."/>
            <person name="Cros-Aarteil S."/>
            <person name="Calhoun S."/>
            <person name="Haridas S."/>
            <person name="Kuo A."/>
            <person name="Mondo S."/>
            <person name="Pangilinan J."/>
            <person name="Riley R."/>
            <person name="Labutti K."/>
            <person name="Andreopoulos B."/>
            <person name="Lipzen A."/>
            <person name="Chen C."/>
            <person name="Yanf M."/>
            <person name="Daum C."/>
            <person name="Ng V."/>
            <person name="Clum A."/>
            <person name="Ohm R."/>
            <person name="Martin F."/>
            <person name="Silar P."/>
            <person name="Natvig D."/>
            <person name="Lalanne C."/>
            <person name="Gautier V."/>
            <person name="Ament-Velasquez S.L."/>
            <person name="Kruys A."/>
            <person name="Hutchinson M.I."/>
            <person name="Powell A.J."/>
            <person name="Barry K."/>
            <person name="Miller A.N."/>
            <person name="Grigoriev I.V."/>
            <person name="Debuchy R."/>
            <person name="Gladieux P."/>
            <person name="Thoren M.H."/>
            <person name="Johannesson H."/>
        </authorList>
    </citation>
    <scope>NUCLEOTIDE SEQUENCE</scope>
    <source>
        <strain evidence="3">PSN293</strain>
    </source>
</reference>